<comment type="caution">
    <text evidence="6">The sequence shown here is derived from an EMBL/GenBank/DDBJ whole genome shotgun (WGS) entry which is preliminary data.</text>
</comment>
<dbReference type="GO" id="GO:0003755">
    <property type="term" value="F:peptidyl-prolyl cis-trans isomerase activity"/>
    <property type="evidence" value="ECO:0007669"/>
    <property type="project" value="UniProtKB-EC"/>
</dbReference>
<dbReference type="SUPFAM" id="SSF50891">
    <property type="entry name" value="Cyclophilin-like"/>
    <property type="match status" value="1"/>
</dbReference>
<proteinExistence type="inferred from homology"/>
<keyword evidence="2 4" id="KW-0697">Rotamase</keyword>
<comment type="catalytic activity">
    <reaction evidence="4">
        <text>[protein]-peptidylproline (omega=180) = [protein]-peptidylproline (omega=0)</text>
        <dbReference type="Rhea" id="RHEA:16237"/>
        <dbReference type="Rhea" id="RHEA-COMP:10747"/>
        <dbReference type="Rhea" id="RHEA-COMP:10748"/>
        <dbReference type="ChEBI" id="CHEBI:83833"/>
        <dbReference type="ChEBI" id="CHEBI:83834"/>
        <dbReference type="EC" id="5.2.1.8"/>
    </reaction>
</comment>
<keyword evidence="4" id="KW-0732">Signal</keyword>
<evidence type="ECO:0000313" key="6">
    <source>
        <dbReference type="EMBL" id="MFC3914827.1"/>
    </source>
</evidence>
<evidence type="ECO:0000256" key="4">
    <source>
        <dbReference type="RuleBase" id="RU363019"/>
    </source>
</evidence>
<dbReference type="PRINTS" id="PR00153">
    <property type="entry name" value="CSAPPISMRASE"/>
</dbReference>
<feature type="signal peptide" evidence="4">
    <location>
        <begin position="1"/>
        <end position="18"/>
    </location>
</feature>
<comment type="similarity">
    <text evidence="1 4">Belongs to the cyclophilin-type PPIase family.</text>
</comment>
<dbReference type="EC" id="5.2.1.8" evidence="4"/>
<gene>
    <name evidence="6" type="ORF">ACFOSS_15365</name>
</gene>
<dbReference type="Proteomes" id="UP001595692">
    <property type="component" value="Unassembled WGS sequence"/>
</dbReference>
<dbReference type="InterPro" id="IPR002130">
    <property type="entry name" value="Cyclophilin-type_PPIase_dom"/>
</dbReference>
<evidence type="ECO:0000256" key="2">
    <source>
        <dbReference type="ARBA" id="ARBA00023110"/>
    </source>
</evidence>
<organism evidence="6 7">
    <name type="scientific">Pseudaeromonas sharmana</name>
    <dbReference type="NCBI Taxonomy" id="328412"/>
    <lineage>
        <taxon>Bacteria</taxon>
        <taxon>Pseudomonadati</taxon>
        <taxon>Pseudomonadota</taxon>
        <taxon>Gammaproteobacteria</taxon>
        <taxon>Aeromonadales</taxon>
        <taxon>Aeromonadaceae</taxon>
        <taxon>Pseudaeromonas</taxon>
    </lineage>
</organism>
<sequence>MMRRWLLALSLLPTLALAAATPAAKQPTVIFDTTLGQIVIALDADKAPKSVANFLEYVRDGSYNGSLFHRVIPGFVVQGGGYDSHYQPLPTRSPVENESNNGLSNVRGSLAMARTANPDSATRQFYFNLRDNTALDGNQVASGYTVFGQVTKGLEVLDAIAAKPTGVSPILGAPDVPVEPLQIIKASISQ</sequence>
<evidence type="ECO:0000259" key="5">
    <source>
        <dbReference type="PROSITE" id="PS50072"/>
    </source>
</evidence>
<dbReference type="PANTHER" id="PTHR43246">
    <property type="entry name" value="PEPTIDYL-PROLYL CIS-TRANS ISOMERASE CYP38, CHLOROPLASTIC"/>
    <property type="match status" value="1"/>
</dbReference>
<dbReference type="InterPro" id="IPR020892">
    <property type="entry name" value="Cyclophilin-type_PPIase_CS"/>
</dbReference>
<accession>A0ABV8CRQ1</accession>
<dbReference type="PROSITE" id="PS00170">
    <property type="entry name" value="CSA_PPIASE_1"/>
    <property type="match status" value="1"/>
</dbReference>
<dbReference type="Gene3D" id="2.40.100.10">
    <property type="entry name" value="Cyclophilin-like"/>
    <property type="match status" value="1"/>
</dbReference>
<evidence type="ECO:0000256" key="3">
    <source>
        <dbReference type="ARBA" id="ARBA00023235"/>
    </source>
</evidence>
<protein>
    <recommendedName>
        <fullName evidence="4">Peptidyl-prolyl cis-trans isomerase</fullName>
        <shortName evidence="4">PPIase</shortName>
        <ecNumber evidence="4">5.2.1.8</ecNumber>
    </recommendedName>
</protein>
<keyword evidence="3 4" id="KW-0413">Isomerase</keyword>
<name>A0ABV8CRQ1_9GAMM</name>
<feature type="domain" description="PPIase cyclophilin-type" evidence="5">
    <location>
        <begin position="30"/>
        <end position="188"/>
    </location>
</feature>
<keyword evidence="7" id="KW-1185">Reference proteome</keyword>
<feature type="chain" id="PRO_5044965217" description="Peptidyl-prolyl cis-trans isomerase" evidence="4">
    <location>
        <begin position="19"/>
        <end position="190"/>
    </location>
</feature>
<dbReference type="PROSITE" id="PS50072">
    <property type="entry name" value="CSA_PPIASE_2"/>
    <property type="match status" value="1"/>
</dbReference>
<dbReference type="InterPro" id="IPR029000">
    <property type="entry name" value="Cyclophilin-like_dom_sf"/>
</dbReference>
<dbReference type="InterPro" id="IPR044665">
    <property type="entry name" value="E_coli_cyclophilin_A-like"/>
</dbReference>
<dbReference type="Pfam" id="PF00160">
    <property type="entry name" value="Pro_isomerase"/>
    <property type="match status" value="1"/>
</dbReference>
<dbReference type="RefSeq" id="WP_377154772.1">
    <property type="nucleotide sequence ID" value="NZ_JBHSAF010000015.1"/>
</dbReference>
<evidence type="ECO:0000313" key="7">
    <source>
        <dbReference type="Proteomes" id="UP001595692"/>
    </source>
</evidence>
<reference evidence="7" key="1">
    <citation type="journal article" date="2019" name="Int. J. Syst. Evol. Microbiol.">
        <title>The Global Catalogue of Microorganisms (GCM) 10K type strain sequencing project: providing services to taxonomists for standard genome sequencing and annotation.</title>
        <authorList>
            <consortium name="The Broad Institute Genomics Platform"/>
            <consortium name="The Broad Institute Genome Sequencing Center for Infectious Disease"/>
            <person name="Wu L."/>
            <person name="Ma J."/>
        </authorList>
    </citation>
    <scope>NUCLEOTIDE SEQUENCE [LARGE SCALE GENOMIC DNA]</scope>
    <source>
        <strain evidence="7">CCUG 54939</strain>
    </source>
</reference>
<dbReference type="EMBL" id="JBHSAF010000015">
    <property type="protein sequence ID" value="MFC3914827.1"/>
    <property type="molecule type" value="Genomic_DNA"/>
</dbReference>
<comment type="function">
    <text evidence="4">PPIases accelerate the folding of proteins. It catalyzes the cis-trans isomerization of proline imidic peptide bonds in oligopeptides.</text>
</comment>
<evidence type="ECO:0000256" key="1">
    <source>
        <dbReference type="ARBA" id="ARBA00007365"/>
    </source>
</evidence>